<accession>A0A2J6RH92</accession>
<gene>
    <name evidence="7" type="ORF">L207DRAFT_545206</name>
</gene>
<keyword evidence="8" id="KW-1185">Reference proteome</keyword>
<sequence>MALSARCLQETIRRARGRKPARIPGRVFRQNKGRLGYFTTHPQNLEAILFTHFEDWGLGSRREGIFPMIGEDRLPRNTSLMCRTGNADFLITQWKHSRELLRRQFVRIQYQDVKVFEGPINNLLATLSSSTGVVDLEPEFFRFTLATTTSLIFGEPFAGLDAADHEVFAENFDYYSLIGAMRLRLANFCFLYSPPKYATYYVNHALKDMEENGEESTSERHPFILDLYKELQDRVLVRDQLMNVLIAGRDTTACLLSWAFYPLAQHPAALERLRQEIRSSTINGKALTRTQINKMSYLKSVLNETKRLYTQIPINVREATKTTLIPRGGGLDGQSPLLIRKGFSFGFSPYHMHRSKEVYGEDANEFRPERWEGPELKNIGLASCLFTVGPGFALGDFALTEASYGIVRILQTFPNLRLPPDLPIEPSGSEKQTLTMVVASAEGCKVLLE</sequence>
<keyword evidence="5" id="KW-0408">Iron</keyword>
<dbReference type="STRING" id="1149755.A0A2J6RH92"/>
<dbReference type="Gene3D" id="1.10.630.10">
    <property type="entry name" value="Cytochrome P450"/>
    <property type="match status" value="1"/>
</dbReference>
<dbReference type="InterPro" id="IPR047146">
    <property type="entry name" value="Cyt_P450_E_CYP52_fungi"/>
</dbReference>
<name>A0A2J6RH92_HYAVF</name>
<keyword evidence="4" id="KW-0560">Oxidoreductase</keyword>
<dbReference type="InterPro" id="IPR002974">
    <property type="entry name" value="Cyt_P450_E_CYP52_ascomycetes"/>
</dbReference>
<protein>
    <submittedName>
        <fullName evidence="7">Cytochrome P450</fullName>
    </submittedName>
</protein>
<reference evidence="7 8" key="1">
    <citation type="submission" date="2016-04" db="EMBL/GenBank/DDBJ databases">
        <title>A degradative enzymes factory behind the ericoid mycorrhizal symbiosis.</title>
        <authorList>
            <consortium name="DOE Joint Genome Institute"/>
            <person name="Martino E."/>
            <person name="Morin E."/>
            <person name="Grelet G."/>
            <person name="Kuo A."/>
            <person name="Kohler A."/>
            <person name="Daghino S."/>
            <person name="Barry K."/>
            <person name="Choi C."/>
            <person name="Cichocki N."/>
            <person name="Clum A."/>
            <person name="Copeland A."/>
            <person name="Hainaut M."/>
            <person name="Haridas S."/>
            <person name="Labutti K."/>
            <person name="Lindquist E."/>
            <person name="Lipzen A."/>
            <person name="Khouja H.-R."/>
            <person name="Murat C."/>
            <person name="Ohm R."/>
            <person name="Olson A."/>
            <person name="Spatafora J."/>
            <person name="Veneault-Fourrey C."/>
            <person name="Henrissat B."/>
            <person name="Grigoriev I."/>
            <person name="Martin F."/>
            <person name="Perotto S."/>
        </authorList>
    </citation>
    <scope>NUCLEOTIDE SEQUENCE [LARGE SCALE GENOMIC DNA]</scope>
    <source>
        <strain evidence="7 8">F</strain>
    </source>
</reference>
<keyword evidence="6" id="KW-0503">Monooxygenase</keyword>
<comment type="cofactor">
    <cofactor evidence="1">
        <name>heme</name>
        <dbReference type="ChEBI" id="CHEBI:30413"/>
    </cofactor>
</comment>
<keyword evidence="3" id="KW-0479">Metal-binding</keyword>
<organism evidence="7 8">
    <name type="scientific">Hyaloscypha variabilis (strain UAMH 11265 / GT02V1 / F)</name>
    <name type="common">Meliniomyces variabilis</name>
    <dbReference type="NCBI Taxonomy" id="1149755"/>
    <lineage>
        <taxon>Eukaryota</taxon>
        <taxon>Fungi</taxon>
        <taxon>Dikarya</taxon>
        <taxon>Ascomycota</taxon>
        <taxon>Pezizomycotina</taxon>
        <taxon>Leotiomycetes</taxon>
        <taxon>Helotiales</taxon>
        <taxon>Hyaloscyphaceae</taxon>
        <taxon>Hyaloscypha</taxon>
        <taxon>Hyaloscypha variabilis</taxon>
    </lineage>
</organism>
<dbReference type="OrthoDB" id="1470350at2759"/>
<dbReference type="PANTHER" id="PTHR24287:SF18">
    <property type="entry name" value="CYTOCHROME P450 MONOOXYGENASE APDE-RELATED"/>
    <property type="match status" value="1"/>
</dbReference>
<dbReference type="EMBL" id="KZ613948">
    <property type="protein sequence ID" value="PMD37883.1"/>
    <property type="molecule type" value="Genomic_DNA"/>
</dbReference>
<dbReference type="InterPro" id="IPR036396">
    <property type="entry name" value="Cyt_P450_sf"/>
</dbReference>
<evidence type="ECO:0000313" key="8">
    <source>
        <dbReference type="Proteomes" id="UP000235786"/>
    </source>
</evidence>
<dbReference type="PRINTS" id="PR01239">
    <property type="entry name" value="EP450IICYP52"/>
</dbReference>
<dbReference type="PANTHER" id="PTHR24287">
    <property type="entry name" value="P450, PUTATIVE (EUROFUNG)-RELATED"/>
    <property type="match status" value="1"/>
</dbReference>
<evidence type="ECO:0000256" key="4">
    <source>
        <dbReference type="ARBA" id="ARBA00023002"/>
    </source>
</evidence>
<evidence type="ECO:0000256" key="5">
    <source>
        <dbReference type="ARBA" id="ARBA00023004"/>
    </source>
</evidence>
<evidence type="ECO:0000313" key="7">
    <source>
        <dbReference type="EMBL" id="PMD37883.1"/>
    </source>
</evidence>
<comment type="similarity">
    <text evidence="2">Belongs to the cytochrome P450 family.</text>
</comment>
<dbReference type="SUPFAM" id="SSF48264">
    <property type="entry name" value="Cytochrome P450"/>
    <property type="match status" value="1"/>
</dbReference>
<dbReference type="InterPro" id="IPR001128">
    <property type="entry name" value="Cyt_P450"/>
</dbReference>
<evidence type="ECO:0000256" key="3">
    <source>
        <dbReference type="ARBA" id="ARBA00022723"/>
    </source>
</evidence>
<dbReference type="AlphaFoldDB" id="A0A2J6RH92"/>
<dbReference type="Pfam" id="PF00067">
    <property type="entry name" value="p450"/>
    <property type="match status" value="1"/>
</dbReference>
<evidence type="ECO:0000256" key="2">
    <source>
        <dbReference type="ARBA" id="ARBA00010617"/>
    </source>
</evidence>
<dbReference type="Proteomes" id="UP000235786">
    <property type="component" value="Unassembled WGS sequence"/>
</dbReference>
<proteinExistence type="inferred from homology"/>
<dbReference type="GO" id="GO:0020037">
    <property type="term" value="F:heme binding"/>
    <property type="evidence" value="ECO:0007669"/>
    <property type="project" value="InterPro"/>
</dbReference>
<evidence type="ECO:0000256" key="6">
    <source>
        <dbReference type="ARBA" id="ARBA00023033"/>
    </source>
</evidence>
<dbReference type="GO" id="GO:0016712">
    <property type="term" value="F:oxidoreductase activity, acting on paired donors, with incorporation or reduction of molecular oxygen, reduced flavin or flavoprotein as one donor, and incorporation of one atom of oxygen"/>
    <property type="evidence" value="ECO:0007669"/>
    <property type="project" value="InterPro"/>
</dbReference>
<dbReference type="GO" id="GO:0005506">
    <property type="term" value="F:iron ion binding"/>
    <property type="evidence" value="ECO:0007669"/>
    <property type="project" value="InterPro"/>
</dbReference>
<evidence type="ECO:0000256" key="1">
    <source>
        <dbReference type="ARBA" id="ARBA00001971"/>
    </source>
</evidence>